<reference evidence="1 2" key="1">
    <citation type="submission" date="2024-05" db="EMBL/GenBank/DDBJ databases">
        <title>Genome Sequence and Characterization of the New Strain Purple Sulfur Bacterium of Genus Thioalkalicoccus.</title>
        <authorList>
            <person name="Bryantseva I.A."/>
            <person name="Kyndt J.A."/>
            <person name="Imhoff J.F."/>
        </authorList>
    </citation>
    <scope>NUCLEOTIDE SEQUENCE [LARGE SCALE GENOMIC DNA]</scope>
    <source>
        <strain evidence="1 2">Um2</strain>
    </source>
</reference>
<dbReference type="SUPFAM" id="SSF143422">
    <property type="entry name" value="Transposase IS200-like"/>
    <property type="match status" value="1"/>
</dbReference>
<comment type="caution">
    <text evidence="1">The sequence shown here is derived from an EMBL/GenBank/DDBJ whole genome shotgun (WGS) entry which is preliminary data.</text>
</comment>
<organism evidence="1 2">
    <name type="scientific">Thioalkalicoccus limnaeus</name>
    <dbReference type="NCBI Taxonomy" id="120681"/>
    <lineage>
        <taxon>Bacteria</taxon>
        <taxon>Pseudomonadati</taxon>
        <taxon>Pseudomonadota</taxon>
        <taxon>Gammaproteobacteria</taxon>
        <taxon>Chromatiales</taxon>
        <taxon>Chromatiaceae</taxon>
        <taxon>Thioalkalicoccus</taxon>
    </lineage>
</organism>
<proteinExistence type="predicted"/>
<dbReference type="InterPro" id="IPR036515">
    <property type="entry name" value="Transposase_17_sf"/>
</dbReference>
<dbReference type="EMBL" id="JBDKXB010000021">
    <property type="protein sequence ID" value="MEY6433445.1"/>
    <property type="molecule type" value="Genomic_DNA"/>
</dbReference>
<evidence type="ECO:0008006" key="3">
    <source>
        <dbReference type="Google" id="ProtNLM"/>
    </source>
</evidence>
<sequence length="52" mass="5515">MYLDVLSEAALEAEKEIWGYCLMPNHVHLIAMPALADPADSGLAPGAHTALP</sequence>
<evidence type="ECO:0000313" key="1">
    <source>
        <dbReference type="EMBL" id="MEY6433445.1"/>
    </source>
</evidence>
<dbReference type="RefSeq" id="WP_369667826.1">
    <property type="nucleotide sequence ID" value="NZ_JBDKXB010000021.1"/>
</dbReference>
<protein>
    <recommendedName>
        <fullName evidence="3">Transposase IS200-like domain-containing protein</fullName>
    </recommendedName>
</protein>
<keyword evidence="2" id="KW-1185">Reference proteome</keyword>
<evidence type="ECO:0000313" key="2">
    <source>
        <dbReference type="Proteomes" id="UP001564408"/>
    </source>
</evidence>
<name>A0ABV4BFY1_9GAMM</name>
<accession>A0ABV4BFY1</accession>
<dbReference type="Proteomes" id="UP001564408">
    <property type="component" value="Unassembled WGS sequence"/>
</dbReference>
<dbReference type="Gene3D" id="3.30.70.1290">
    <property type="entry name" value="Transposase IS200-like"/>
    <property type="match status" value="1"/>
</dbReference>
<gene>
    <name evidence="1" type="ORF">ABC977_13635</name>
</gene>